<protein>
    <recommendedName>
        <fullName evidence="10">SANT domain-containing protein</fullName>
    </recommendedName>
</protein>
<dbReference type="InterPro" id="IPR009057">
    <property type="entry name" value="Homeodomain-like_sf"/>
</dbReference>
<organism evidence="7">
    <name type="scientific">Physcomitrium patens</name>
    <name type="common">Spreading-leaved earth moss</name>
    <name type="synonym">Physcomitrella patens</name>
    <dbReference type="NCBI Taxonomy" id="3218"/>
    <lineage>
        <taxon>Eukaryota</taxon>
        <taxon>Viridiplantae</taxon>
        <taxon>Streptophyta</taxon>
        <taxon>Embryophyta</taxon>
        <taxon>Bryophyta</taxon>
        <taxon>Bryophytina</taxon>
        <taxon>Bryopsida</taxon>
        <taxon>Funariidae</taxon>
        <taxon>Funariales</taxon>
        <taxon>Funariaceae</taxon>
        <taxon>Physcomitrium</taxon>
    </lineage>
</organism>
<evidence type="ECO:0000259" key="6">
    <source>
        <dbReference type="SMART" id="SM01135"/>
    </source>
</evidence>
<dbReference type="SMART" id="SM01135">
    <property type="entry name" value="DIRP"/>
    <property type="match status" value="1"/>
</dbReference>
<dbReference type="Proteomes" id="UP000006727">
    <property type="component" value="Chromosome 7"/>
</dbReference>
<reference evidence="8" key="3">
    <citation type="submission" date="2020-12" db="UniProtKB">
        <authorList>
            <consortium name="EnsemblPlants"/>
        </authorList>
    </citation>
    <scope>IDENTIFICATION</scope>
</reference>
<dbReference type="FunCoup" id="A0A2K1KA12">
    <property type="interactions" value="980"/>
</dbReference>
<dbReference type="InterPro" id="IPR045831">
    <property type="entry name" value="LIN9_C"/>
</dbReference>
<dbReference type="SMART" id="SM00717">
    <property type="entry name" value="SANT"/>
    <property type="match status" value="1"/>
</dbReference>
<feature type="compositionally biased region" description="Basic and acidic residues" evidence="4">
    <location>
        <begin position="195"/>
        <end position="207"/>
    </location>
</feature>
<dbReference type="CDD" id="cd00167">
    <property type="entry name" value="SANT"/>
    <property type="match status" value="1"/>
</dbReference>
<feature type="compositionally biased region" description="Polar residues" evidence="4">
    <location>
        <begin position="1193"/>
        <end position="1204"/>
    </location>
</feature>
<evidence type="ECO:0000256" key="2">
    <source>
        <dbReference type="ARBA" id="ARBA00006732"/>
    </source>
</evidence>
<dbReference type="InterPro" id="IPR001005">
    <property type="entry name" value="SANT/Myb"/>
</dbReference>
<dbReference type="Gramene" id="Pp3c7_2390V3.1">
    <property type="protein sequence ID" value="Pp3c7_2390V3.1"/>
    <property type="gene ID" value="Pp3c7_2390"/>
</dbReference>
<feature type="region of interest" description="Disordered" evidence="4">
    <location>
        <begin position="1193"/>
        <end position="1219"/>
    </location>
</feature>
<feature type="region of interest" description="Disordered" evidence="4">
    <location>
        <begin position="160"/>
        <end position="403"/>
    </location>
</feature>
<feature type="region of interest" description="Disordered" evidence="4">
    <location>
        <begin position="538"/>
        <end position="557"/>
    </location>
</feature>
<comment type="subcellular location">
    <subcellularLocation>
        <location evidence="1">Nucleus</location>
    </subcellularLocation>
</comment>
<dbReference type="GO" id="GO:0005654">
    <property type="term" value="C:nucleoplasm"/>
    <property type="evidence" value="ECO:0000318"/>
    <property type="project" value="GO_Central"/>
</dbReference>
<keyword evidence="3" id="KW-0539">Nucleus</keyword>
<dbReference type="GO" id="GO:0006351">
    <property type="term" value="P:DNA-templated transcription"/>
    <property type="evidence" value="ECO:0007669"/>
    <property type="project" value="InterPro"/>
</dbReference>
<feature type="compositionally biased region" description="Polar residues" evidence="4">
    <location>
        <begin position="230"/>
        <end position="254"/>
    </location>
</feature>
<feature type="compositionally biased region" description="Basic and acidic residues" evidence="4">
    <location>
        <begin position="635"/>
        <end position="644"/>
    </location>
</feature>
<accession>A0A2K1KA12</accession>
<dbReference type="Pfam" id="PF06584">
    <property type="entry name" value="DIRP"/>
    <property type="match status" value="1"/>
</dbReference>
<sequence length="1219" mass="133960">MASARRPRTSSKPVAKIAGGVDRNEDGTEKSKSRKRKLTDMLGSPWSKEDLEMFYQAFRKYGKDWKKVSASLHKRTAEMVEALYTTNKAYLSLPEGDVSAAGLKAMMTDHYNLLDVSQSAGAESSDDGVGSEERSNYIPLTKKPVTSTGMDSSSIRFDGLLGASGFGGPSPVKRPRTSSIGPVGKRTPRFQTGKASEKRIKIIKVPDSKPQNVVEEDSDSDVAAARTLVSKPTTSPSASNNLSRRSFRQSSVHQNGDKESLWRREPDGSVKPTASTSQADNQLDGSPESKVLQNEGATKASSSTHTSDADRKTPKVGDIKSKLKKPFFKKIQLQNLDDKHEAAQIREKRKENVKELLEAAERQRIGADEPGEGSSPPPFVQRRRRPGSPPPKQKKRSRQLFSGVSNSGLDALATLAASSLELEGLEFGENLNFVPSKFAATFEAYTEYLKPKARKQSSLDGTEPKHVSKSLRAEEMRSLGNDNFEGEGDLKTEEEEAASEDRRPCTSPADSKKRKRKFSGDKVLKVVAPVPDGEAFVSLKPRTKTKRPTGTKLLSSKSWHKLLKQQSEIDAVDGAGASSLGKQTPKNAEDHSMDIDESSLSPKLGSKKNGVSEKLLPERIGTPSKSVNGVNSPRQESKRREKNFCPHSTPELGLTSAKAKIIHCLCPKVRRWCMCEWFYSAIDLPWFARNEFVKYLNHAGLGHVPRLTRIEWGVIRGSLGKPRRLSKRFLQEEREKLETYRESVRTHYHELRTGLREGLPTDLARPLTVGQKVIARHPRTREIHDGSILTVDRVELVMDIDAMPANVLGNMPEVMRRRFTSADTLDAVREAKEVTNRAVREANEMTVKSAVASSRVGPHQTRSGLQSREAEVWALAELSRALDKKEALVLEFRQMNDDASSSRGGFKTPETFQRQYATVVLQLKEVNEQVTYALLQLRQRNKYQDNAAPPWYWLITQGSLDAAEPSEPWALDRTPVLSEIAVSARKQADLMVFTAVKAMDNLKTGEDALQKLGCALDAISVPGSVSAPLQLSLYPAPTSEGDVPQDACTPSAQPGSLVQSSSSSITEDNSEVDTGTVAISSRLSQADISEPGQRPATLKVAAQDLTQDLNHTETQQSAIKDCTFPVELMTSCVATLFMLQTLSDRPSSAAEMQQTLDSALLTLRPKSSKNNAIFKDIEQQFASVKAQITTQIPLPTSRPSSPFGNSVLPIAAQPAPKTL</sequence>
<evidence type="ECO:0000259" key="5">
    <source>
        <dbReference type="SMART" id="SM00717"/>
    </source>
</evidence>
<evidence type="ECO:0000256" key="4">
    <source>
        <dbReference type="SAM" id="MobiDB-lite"/>
    </source>
</evidence>
<evidence type="ECO:0000313" key="9">
    <source>
        <dbReference type="Proteomes" id="UP000006727"/>
    </source>
</evidence>
<dbReference type="EnsemblPlants" id="Pp3c7_2390V3.1">
    <property type="protein sequence ID" value="Pp3c7_2390V3.1"/>
    <property type="gene ID" value="Pp3c7_2390"/>
</dbReference>
<dbReference type="InParanoid" id="A0A2K1KA12"/>
<proteinExistence type="inferred from homology"/>
<feature type="compositionally biased region" description="Basic and acidic residues" evidence="4">
    <location>
        <begin position="255"/>
        <end position="268"/>
    </location>
</feature>
<comment type="similarity">
    <text evidence="2">Belongs to the lin-9 family.</text>
</comment>
<dbReference type="Gene3D" id="1.20.58.1880">
    <property type="match status" value="1"/>
</dbReference>
<reference evidence="7 9" key="2">
    <citation type="journal article" date="2018" name="Plant J.">
        <title>The Physcomitrella patens chromosome-scale assembly reveals moss genome structure and evolution.</title>
        <authorList>
            <person name="Lang D."/>
            <person name="Ullrich K.K."/>
            <person name="Murat F."/>
            <person name="Fuchs J."/>
            <person name="Jenkins J."/>
            <person name="Haas F.B."/>
            <person name="Piednoel M."/>
            <person name="Gundlach H."/>
            <person name="Van Bel M."/>
            <person name="Meyberg R."/>
            <person name="Vives C."/>
            <person name="Morata J."/>
            <person name="Symeonidi A."/>
            <person name="Hiss M."/>
            <person name="Muchero W."/>
            <person name="Kamisugi Y."/>
            <person name="Saleh O."/>
            <person name="Blanc G."/>
            <person name="Decker E.L."/>
            <person name="van Gessel N."/>
            <person name="Grimwood J."/>
            <person name="Hayes R.D."/>
            <person name="Graham S.W."/>
            <person name="Gunter L.E."/>
            <person name="McDaniel S.F."/>
            <person name="Hoernstein S.N.W."/>
            <person name="Larsson A."/>
            <person name="Li F.W."/>
            <person name="Perroud P.F."/>
            <person name="Phillips J."/>
            <person name="Ranjan P."/>
            <person name="Rokshar D.S."/>
            <person name="Rothfels C.J."/>
            <person name="Schneider L."/>
            <person name="Shu S."/>
            <person name="Stevenson D.W."/>
            <person name="Thummler F."/>
            <person name="Tillich M."/>
            <person name="Villarreal Aguilar J.C."/>
            <person name="Widiez T."/>
            <person name="Wong G.K."/>
            <person name="Wymore A."/>
            <person name="Zhang Y."/>
            <person name="Zimmer A.D."/>
            <person name="Quatrano R.S."/>
            <person name="Mayer K.F.X."/>
            <person name="Goodstein D."/>
            <person name="Casacuberta J.M."/>
            <person name="Vandepoele K."/>
            <person name="Reski R."/>
            <person name="Cuming A.C."/>
            <person name="Tuskan G.A."/>
            <person name="Maumus F."/>
            <person name="Salse J."/>
            <person name="Schmutz J."/>
            <person name="Rensing S.A."/>
        </authorList>
    </citation>
    <scope>NUCLEOTIDE SEQUENCE [LARGE SCALE GENOMIC DNA]</scope>
    <source>
        <strain evidence="8 9">cv. Gransden 2004</strain>
    </source>
</reference>
<feature type="compositionally biased region" description="Basic and acidic residues" evidence="4">
    <location>
        <begin position="307"/>
        <end position="321"/>
    </location>
</feature>
<feature type="compositionally biased region" description="Basic residues" evidence="4">
    <location>
        <begin position="381"/>
        <end position="398"/>
    </location>
</feature>
<feature type="compositionally biased region" description="Acidic residues" evidence="4">
    <location>
        <begin position="484"/>
        <end position="498"/>
    </location>
</feature>
<feature type="compositionally biased region" description="Polar residues" evidence="4">
    <location>
        <begin position="272"/>
        <end position="284"/>
    </location>
</feature>
<feature type="domain" description="Myb-like" evidence="5">
    <location>
        <begin position="42"/>
        <end position="90"/>
    </location>
</feature>
<feature type="compositionally biased region" description="Polar residues" evidence="4">
    <location>
        <begin position="623"/>
        <end position="634"/>
    </location>
</feature>
<gene>
    <name evidence="7" type="ORF">PHYPA_009798</name>
</gene>
<feature type="region of interest" description="Disordered" evidence="4">
    <location>
        <begin position="451"/>
        <end position="523"/>
    </location>
</feature>
<feature type="domain" description="DIRP" evidence="6">
    <location>
        <begin position="678"/>
        <end position="779"/>
    </location>
</feature>
<dbReference type="FunFam" id="1.20.58.1880:FF:000014">
    <property type="entry name" value="Predicted protein"/>
    <property type="match status" value="1"/>
</dbReference>
<dbReference type="GO" id="GO:0006357">
    <property type="term" value="P:regulation of transcription by RNA polymerase II"/>
    <property type="evidence" value="ECO:0000318"/>
    <property type="project" value="GO_Central"/>
</dbReference>
<evidence type="ECO:0000313" key="8">
    <source>
        <dbReference type="EnsemblPlants" id="Pp3c7_2390V3.1"/>
    </source>
</evidence>
<dbReference type="InterPro" id="IPR010561">
    <property type="entry name" value="LIN-9/ALY1"/>
</dbReference>
<evidence type="ECO:0000313" key="7">
    <source>
        <dbReference type="EMBL" id="PNR50612.1"/>
    </source>
</evidence>
<dbReference type="AlphaFoldDB" id="A0A2K1KA12"/>
<evidence type="ECO:0000256" key="1">
    <source>
        <dbReference type="ARBA" id="ARBA00004123"/>
    </source>
</evidence>
<name>A0A2K1KA12_PHYPA</name>
<dbReference type="PANTHER" id="PTHR21689">
    <property type="entry name" value="LIN-9"/>
    <property type="match status" value="1"/>
</dbReference>
<feature type="compositionally biased region" description="Basic and acidic residues" evidence="4">
    <location>
        <begin position="462"/>
        <end position="477"/>
    </location>
</feature>
<dbReference type="GO" id="GO:0017053">
    <property type="term" value="C:transcription repressor complex"/>
    <property type="evidence" value="ECO:0007669"/>
    <property type="project" value="InterPro"/>
</dbReference>
<keyword evidence="9" id="KW-1185">Reference proteome</keyword>
<dbReference type="Pfam" id="PF00249">
    <property type="entry name" value="Myb_DNA-binding"/>
    <property type="match status" value="1"/>
</dbReference>
<dbReference type="InterPro" id="IPR033471">
    <property type="entry name" value="DIRP"/>
</dbReference>
<dbReference type="SUPFAM" id="SSF46689">
    <property type="entry name" value="Homeodomain-like"/>
    <property type="match status" value="1"/>
</dbReference>
<feature type="region of interest" description="Disordered" evidence="4">
    <location>
        <begin position="1"/>
        <end position="41"/>
    </location>
</feature>
<feature type="compositionally biased region" description="Polar residues" evidence="4">
    <location>
        <begin position="1048"/>
        <end position="1059"/>
    </location>
</feature>
<feature type="compositionally biased region" description="Basic and acidic residues" evidence="4">
    <location>
        <begin position="22"/>
        <end position="31"/>
    </location>
</feature>
<dbReference type="Pfam" id="PF19438">
    <property type="entry name" value="LIN9_C"/>
    <property type="match status" value="1"/>
</dbReference>
<evidence type="ECO:0000256" key="3">
    <source>
        <dbReference type="ARBA" id="ARBA00023242"/>
    </source>
</evidence>
<feature type="region of interest" description="Disordered" evidence="4">
    <location>
        <begin position="1036"/>
        <end position="1072"/>
    </location>
</feature>
<feature type="compositionally biased region" description="Polar residues" evidence="4">
    <location>
        <begin position="291"/>
        <end position="306"/>
    </location>
</feature>
<feature type="compositionally biased region" description="Basic and acidic residues" evidence="4">
    <location>
        <begin position="336"/>
        <end position="367"/>
    </location>
</feature>
<dbReference type="EMBL" id="ABEU02000007">
    <property type="protein sequence ID" value="PNR50612.1"/>
    <property type="molecule type" value="Genomic_DNA"/>
</dbReference>
<reference evidence="7 9" key="1">
    <citation type="journal article" date="2008" name="Science">
        <title>The Physcomitrella genome reveals evolutionary insights into the conquest of land by plants.</title>
        <authorList>
            <person name="Rensing S."/>
            <person name="Lang D."/>
            <person name="Zimmer A."/>
            <person name="Terry A."/>
            <person name="Salamov A."/>
            <person name="Shapiro H."/>
            <person name="Nishiyama T."/>
            <person name="Perroud P.-F."/>
            <person name="Lindquist E."/>
            <person name="Kamisugi Y."/>
            <person name="Tanahashi T."/>
            <person name="Sakakibara K."/>
            <person name="Fujita T."/>
            <person name="Oishi K."/>
            <person name="Shin-I T."/>
            <person name="Kuroki Y."/>
            <person name="Toyoda A."/>
            <person name="Suzuki Y."/>
            <person name="Hashimoto A."/>
            <person name="Yamaguchi K."/>
            <person name="Sugano A."/>
            <person name="Kohara Y."/>
            <person name="Fujiyama A."/>
            <person name="Anterola A."/>
            <person name="Aoki S."/>
            <person name="Ashton N."/>
            <person name="Barbazuk W.B."/>
            <person name="Barker E."/>
            <person name="Bennetzen J."/>
            <person name="Bezanilla M."/>
            <person name="Blankenship R."/>
            <person name="Cho S.H."/>
            <person name="Dutcher S."/>
            <person name="Estelle M."/>
            <person name="Fawcett J.A."/>
            <person name="Gundlach H."/>
            <person name="Hanada K."/>
            <person name="Heyl A."/>
            <person name="Hicks K.A."/>
            <person name="Hugh J."/>
            <person name="Lohr M."/>
            <person name="Mayer K."/>
            <person name="Melkozernov A."/>
            <person name="Murata T."/>
            <person name="Nelson D."/>
            <person name="Pils B."/>
            <person name="Prigge M."/>
            <person name="Reiss B."/>
            <person name="Renner T."/>
            <person name="Rombauts S."/>
            <person name="Rushton P."/>
            <person name="Sanderfoot A."/>
            <person name="Schween G."/>
            <person name="Shiu S.-H."/>
            <person name="Stueber K."/>
            <person name="Theodoulou F.L."/>
            <person name="Tu H."/>
            <person name="Van de Peer Y."/>
            <person name="Verrier P.J."/>
            <person name="Waters E."/>
            <person name="Wood A."/>
            <person name="Yang L."/>
            <person name="Cove D."/>
            <person name="Cuming A."/>
            <person name="Hasebe M."/>
            <person name="Lucas S."/>
            <person name="Mishler D.B."/>
            <person name="Reski R."/>
            <person name="Grigoriev I."/>
            <person name="Quatrano R.S."/>
            <person name="Boore J.L."/>
        </authorList>
    </citation>
    <scope>NUCLEOTIDE SEQUENCE [LARGE SCALE GENOMIC DNA]</scope>
    <source>
        <strain evidence="8 9">cv. Gransden 2004</strain>
    </source>
</reference>
<dbReference type="GO" id="GO:0051726">
    <property type="term" value="P:regulation of cell cycle"/>
    <property type="evidence" value="ECO:0000318"/>
    <property type="project" value="GO_Central"/>
</dbReference>
<evidence type="ECO:0008006" key="10">
    <source>
        <dbReference type="Google" id="ProtNLM"/>
    </source>
</evidence>
<dbReference type="STRING" id="3218.A0A2K1KA12"/>
<dbReference type="GO" id="GO:0003677">
    <property type="term" value="F:DNA binding"/>
    <property type="evidence" value="ECO:0000318"/>
    <property type="project" value="GO_Central"/>
</dbReference>
<feature type="region of interest" description="Disordered" evidence="4">
    <location>
        <begin position="573"/>
        <end position="644"/>
    </location>
</feature>
<dbReference type="PaxDb" id="3218-PP1S136_208V6.1"/>
<dbReference type="PANTHER" id="PTHR21689:SF2">
    <property type="entry name" value="PROTEIN LIN-9 HOMOLOG"/>
    <property type="match status" value="1"/>
</dbReference>